<evidence type="ECO:0000256" key="1">
    <source>
        <dbReference type="ARBA" id="ARBA00004613"/>
    </source>
</evidence>
<evidence type="ECO:0000259" key="12">
    <source>
        <dbReference type="PROSITE" id="PS50189"/>
    </source>
</evidence>
<dbReference type="GO" id="GO:0002020">
    <property type="term" value="F:protease binding"/>
    <property type="evidence" value="ECO:0007669"/>
    <property type="project" value="TreeGrafter"/>
</dbReference>
<comment type="caution">
    <text evidence="13">The sequence shown here is derived from an EMBL/GenBank/DDBJ whole genome shotgun (WGS) entry which is preliminary data.</text>
</comment>
<dbReference type="Pfam" id="PF00965">
    <property type="entry name" value="TIMP"/>
    <property type="match status" value="1"/>
</dbReference>
<gene>
    <name evidence="13" type="ORF">HOLleu_06095</name>
</gene>
<dbReference type="GO" id="GO:0008191">
    <property type="term" value="F:metalloendopeptidase inhibitor activity"/>
    <property type="evidence" value="ECO:0007669"/>
    <property type="project" value="InterPro"/>
</dbReference>
<evidence type="ECO:0000256" key="9">
    <source>
        <dbReference type="PIRSR" id="PIRSR601820-3"/>
    </source>
</evidence>
<feature type="disulfide bond" evidence="9">
    <location>
        <begin position="31"/>
        <end position="101"/>
    </location>
</feature>
<keyword evidence="8" id="KW-0479">Metal-binding</keyword>
<feature type="signal peptide" evidence="11">
    <location>
        <begin position="1"/>
        <end position="19"/>
    </location>
</feature>
<dbReference type="GO" id="GO:0046872">
    <property type="term" value="F:metal ion binding"/>
    <property type="evidence" value="ECO:0007669"/>
    <property type="project" value="UniProtKB-KW"/>
</dbReference>
<keyword evidence="4" id="KW-0483">Metalloprotease inhibitor</keyword>
<dbReference type="GO" id="GO:0051045">
    <property type="term" value="P:negative regulation of membrane protein ectodomain proteolysis"/>
    <property type="evidence" value="ECO:0007669"/>
    <property type="project" value="TreeGrafter"/>
</dbReference>
<name>A0A9Q1HEY0_HOLLE</name>
<feature type="binding site" evidence="8">
    <location>
        <position position="31"/>
    </location>
    <ligand>
        <name>Zn(2+)</name>
        <dbReference type="ChEBI" id="CHEBI:29105"/>
        <note>ligand shared with metalloproteinase partner</note>
    </ligand>
</feature>
<dbReference type="SUPFAM" id="SSF50242">
    <property type="entry name" value="TIMP-like"/>
    <property type="match status" value="1"/>
</dbReference>
<feature type="region of interest" description="Disordered" evidence="10">
    <location>
        <begin position="239"/>
        <end position="271"/>
    </location>
</feature>
<dbReference type="Proteomes" id="UP001152320">
    <property type="component" value="Chromosome 2"/>
</dbReference>
<dbReference type="Gene3D" id="2.40.50.120">
    <property type="match status" value="1"/>
</dbReference>
<dbReference type="SMART" id="SM00206">
    <property type="entry name" value="NTR"/>
    <property type="match status" value="1"/>
</dbReference>
<dbReference type="InterPro" id="IPR008993">
    <property type="entry name" value="TIMP-like_OB-fold"/>
</dbReference>
<dbReference type="OrthoDB" id="10380815at2759"/>
<feature type="compositionally biased region" description="Basic residues" evidence="10">
    <location>
        <begin position="256"/>
        <end position="265"/>
    </location>
</feature>
<evidence type="ECO:0000256" key="4">
    <source>
        <dbReference type="ARBA" id="ARBA00022608"/>
    </source>
</evidence>
<comment type="subcellular location">
    <subcellularLocation>
        <location evidence="1">Secreted</location>
    </subcellularLocation>
</comment>
<evidence type="ECO:0000256" key="3">
    <source>
        <dbReference type="ARBA" id="ARBA00022525"/>
    </source>
</evidence>
<dbReference type="EMBL" id="JAIZAY010000002">
    <property type="protein sequence ID" value="KAJ8047172.1"/>
    <property type="molecule type" value="Genomic_DNA"/>
</dbReference>
<proteinExistence type="inferred from homology"/>
<evidence type="ECO:0000256" key="8">
    <source>
        <dbReference type="PIRSR" id="PIRSR601820-1"/>
    </source>
</evidence>
<organism evidence="13 14">
    <name type="scientific">Holothuria leucospilota</name>
    <name type="common">Black long sea cucumber</name>
    <name type="synonym">Mertensiothuria leucospilota</name>
    <dbReference type="NCBI Taxonomy" id="206669"/>
    <lineage>
        <taxon>Eukaryota</taxon>
        <taxon>Metazoa</taxon>
        <taxon>Echinodermata</taxon>
        <taxon>Eleutherozoa</taxon>
        <taxon>Echinozoa</taxon>
        <taxon>Holothuroidea</taxon>
        <taxon>Aspidochirotacea</taxon>
        <taxon>Aspidochirotida</taxon>
        <taxon>Holothuriidae</taxon>
        <taxon>Holothuria</taxon>
    </lineage>
</organism>
<evidence type="ECO:0000256" key="7">
    <source>
        <dbReference type="ARBA" id="ARBA00023215"/>
    </source>
</evidence>
<protein>
    <recommendedName>
        <fullName evidence="12">NTR domain-containing protein</fullName>
    </recommendedName>
</protein>
<dbReference type="InterPro" id="IPR001134">
    <property type="entry name" value="Netrin_domain"/>
</dbReference>
<dbReference type="PROSITE" id="PS50189">
    <property type="entry name" value="NTR"/>
    <property type="match status" value="1"/>
</dbReference>
<dbReference type="GO" id="GO:0005615">
    <property type="term" value="C:extracellular space"/>
    <property type="evidence" value="ECO:0007669"/>
    <property type="project" value="TreeGrafter"/>
</dbReference>
<feature type="chain" id="PRO_5040482374" description="NTR domain-containing protein" evidence="11">
    <location>
        <begin position="20"/>
        <end position="271"/>
    </location>
</feature>
<feature type="disulfide bond" evidence="9">
    <location>
        <begin position="33"/>
        <end position="132"/>
    </location>
</feature>
<evidence type="ECO:0000256" key="11">
    <source>
        <dbReference type="SAM" id="SignalP"/>
    </source>
</evidence>
<sequence length="271" mass="31150">MNGKVFSMMFLGTLGLALGSNFRMFDNTGGCDCPSKHPQQKFCDDSLVIKAIVVQIRGAESTGGNQGMSMDMVIEVSVNELFKGNETLHSENVYLHSYGMCRFDMMLSVGQEYVFSATDIYQPGYFVVQRGCNWVQKWNSLTTEQINGLYGDYYDCRLCQISKTMTQSNPLDDYSFLQRSPIDGADEPIGMCYHNQQMAFRMRTYEDCETLYSACVVRGNECLWLENREYRKCMKKRAKELKKGRKNKAKQLSPQRRPRKPKLGNRRTIFS</sequence>
<dbReference type="Gene3D" id="3.90.370.10">
    <property type="entry name" value="Tissue inhibitor of metalloproteinase-1. Chain B, domain 1"/>
    <property type="match status" value="1"/>
</dbReference>
<accession>A0A9Q1HEY0</accession>
<evidence type="ECO:0000313" key="13">
    <source>
        <dbReference type="EMBL" id="KAJ8047172.1"/>
    </source>
</evidence>
<evidence type="ECO:0000256" key="10">
    <source>
        <dbReference type="SAM" id="MobiDB-lite"/>
    </source>
</evidence>
<keyword evidence="8" id="KW-0862">Zinc</keyword>
<dbReference type="InterPro" id="IPR001820">
    <property type="entry name" value="TIMP"/>
</dbReference>
<evidence type="ECO:0000313" key="14">
    <source>
        <dbReference type="Proteomes" id="UP001152320"/>
    </source>
</evidence>
<dbReference type="PANTHER" id="PTHR11844">
    <property type="entry name" value="METALLOPROTEASE INHIBITOR"/>
    <property type="match status" value="1"/>
</dbReference>
<dbReference type="AlphaFoldDB" id="A0A9Q1HEY0"/>
<keyword evidence="3" id="KW-0964">Secreted</keyword>
<keyword evidence="7" id="KW-0481">Metalloenzyme inhibitor</keyword>
<keyword evidence="11" id="KW-0732">Signal</keyword>
<reference evidence="13" key="1">
    <citation type="submission" date="2021-10" db="EMBL/GenBank/DDBJ databases">
        <title>Tropical sea cucumber genome reveals ecological adaptation and Cuvierian tubules defense mechanism.</title>
        <authorList>
            <person name="Chen T."/>
        </authorList>
    </citation>
    <scope>NUCLEOTIDE SEQUENCE</scope>
    <source>
        <strain evidence="13">Nanhai2018</strain>
        <tissue evidence="13">Muscle</tissue>
    </source>
</reference>
<feature type="compositionally biased region" description="Basic residues" evidence="10">
    <location>
        <begin position="239"/>
        <end position="249"/>
    </location>
</feature>
<comment type="similarity">
    <text evidence="2">Belongs to the protease inhibitor I35 (TIMP) family.</text>
</comment>
<evidence type="ECO:0000256" key="6">
    <source>
        <dbReference type="ARBA" id="ARBA00023157"/>
    </source>
</evidence>
<dbReference type="GO" id="GO:0031012">
    <property type="term" value="C:extracellular matrix"/>
    <property type="evidence" value="ECO:0007669"/>
    <property type="project" value="TreeGrafter"/>
</dbReference>
<dbReference type="InterPro" id="IPR027465">
    <property type="entry name" value="TIMP_C"/>
</dbReference>
<feature type="domain" description="NTR" evidence="12">
    <location>
        <begin position="31"/>
        <end position="159"/>
    </location>
</feature>
<keyword evidence="5" id="KW-0646">Protease inhibitor</keyword>
<evidence type="ECO:0000256" key="2">
    <source>
        <dbReference type="ARBA" id="ARBA00011027"/>
    </source>
</evidence>
<keyword evidence="14" id="KW-1185">Reference proteome</keyword>
<evidence type="ECO:0000256" key="5">
    <source>
        <dbReference type="ARBA" id="ARBA00022690"/>
    </source>
</evidence>
<keyword evidence="6 9" id="KW-1015">Disulfide bond</keyword>
<dbReference type="PANTHER" id="PTHR11844:SF33">
    <property type="entry name" value="TISSUE INHIBITOR OF METALLOPROTEINASE"/>
    <property type="match status" value="1"/>
</dbReference>